<dbReference type="InterPro" id="IPR027939">
    <property type="entry name" value="NMT1/THI5"/>
</dbReference>
<evidence type="ECO:0000256" key="7">
    <source>
        <dbReference type="ARBA" id="ARBA00022898"/>
    </source>
</evidence>
<evidence type="ECO:0000256" key="9">
    <source>
        <dbReference type="ARBA" id="ARBA00023004"/>
    </source>
</evidence>
<evidence type="ECO:0000256" key="6">
    <source>
        <dbReference type="ARBA" id="ARBA00022723"/>
    </source>
</evidence>
<accession>A0A6A7YCT1</accession>
<dbReference type="PANTHER" id="PTHR31528:SF1">
    <property type="entry name" value="4-AMINO-5-HYDROXYMETHYL-2-METHYLPYRIMIDINE PHOSPHATE SYNTHASE THI11-RELATED"/>
    <property type="match status" value="1"/>
</dbReference>
<comment type="pathway">
    <text evidence="2">Cofactor biosynthesis; thiamine diphosphate biosynthesis.</text>
</comment>
<comment type="subunit">
    <text evidence="4">Homodimer.</text>
</comment>
<proteinExistence type="inferred from homology"/>
<evidence type="ECO:0000256" key="4">
    <source>
        <dbReference type="ARBA" id="ARBA00011738"/>
    </source>
</evidence>
<evidence type="ECO:0000256" key="8">
    <source>
        <dbReference type="ARBA" id="ARBA00022977"/>
    </source>
</evidence>
<dbReference type="PANTHER" id="PTHR31528">
    <property type="entry name" value="4-AMINO-5-HYDROXYMETHYL-2-METHYLPYRIMIDINE PHOSPHATE SYNTHASE THI11-RELATED"/>
    <property type="match status" value="1"/>
</dbReference>
<evidence type="ECO:0000256" key="5">
    <source>
        <dbReference type="ARBA" id="ARBA00022679"/>
    </source>
</evidence>
<evidence type="ECO:0000259" key="12">
    <source>
        <dbReference type="Pfam" id="PF09084"/>
    </source>
</evidence>
<evidence type="ECO:0000256" key="2">
    <source>
        <dbReference type="ARBA" id="ARBA00004948"/>
    </source>
</evidence>
<evidence type="ECO:0000256" key="10">
    <source>
        <dbReference type="ARBA" id="ARBA00033171"/>
    </source>
</evidence>
<evidence type="ECO:0000256" key="1">
    <source>
        <dbReference type="ARBA" id="ARBA00003469"/>
    </source>
</evidence>
<evidence type="ECO:0000313" key="13">
    <source>
        <dbReference type="EMBL" id="MQT15199.1"/>
    </source>
</evidence>
<dbReference type="InterPro" id="IPR006311">
    <property type="entry name" value="TAT_signal"/>
</dbReference>
<dbReference type="AlphaFoldDB" id="A0A6A7YCT1"/>
<dbReference type="InterPro" id="IPR015168">
    <property type="entry name" value="SsuA/THI5"/>
</dbReference>
<protein>
    <recommendedName>
        <fullName evidence="10">Thiamine pyrimidine synthase</fullName>
    </recommendedName>
</protein>
<keyword evidence="9" id="KW-0408">Iron</keyword>
<organism evidence="13 14">
    <name type="scientific">Segnochrobactrum spirostomi</name>
    <dbReference type="NCBI Taxonomy" id="2608987"/>
    <lineage>
        <taxon>Bacteria</taxon>
        <taxon>Pseudomonadati</taxon>
        <taxon>Pseudomonadota</taxon>
        <taxon>Alphaproteobacteria</taxon>
        <taxon>Hyphomicrobiales</taxon>
        <taxon>Segnochrobactraceae</taxon>
        <taxon>Segnochrobactrum</taxon>
    </lineage>
</organism>
<dbReference type="SUPFAM" id="SSF53850">
    <property type="entry name" value="Periplasmic binding protein-like II"/>
    <property type="match status" value="1"/>
</dbReference>
<comment type="similarity">
    <text evidence="3">Belongs to the NMT1/THI5 family.</text>
</comment>
<keyword evidence="14" id="KW-1185">Reference proteome</keyword>
<evidence type="ECO:0000313" key="14">
    <source>
        <dbReference type="Proteomes" id="UP000332515"/>
    </source>
</evidence>
<dbReference type="Proteomes" id="UP000332515">
    <property type="component" value="Unassembled WGS sequence"/>
</dbReference>
<keyword evidence="5" id="KW-0808">Transferase</keyword>
<comment type="function">
    <text evidence="1">Responsible for the formation of the pyrimidine heterocycle in the thiamine biosynthesis pathway. Catalyzes the formation of hydroxymethylpyrimidine phosphate (HMP-P) from histidine and pyridoxal phosphate (PLP). The protein uses PLP and the active site histidine to form HMP-P, generating an inactive enzyme. The enzyme can only undergo a single turnover, which suggests it is a suicide enzyme.</text>
</comment>
<dbReference type="EMBL" id="VWNA01000003">
    <property type="protein sequence ID" value="MQT15199.1"/>
    <property type="molecule type" value="Genomic_DNA"/>
</dbReference>
<dbReference type="GO" id="GO:0046872">
    <property type="term" value="F:metal ion binding"/>
    <property type="evidence" value="ECO:0007669"/>
    <property type="project" value="UniProtKB-KW"/>
</dbReference>
<dbReference type="GO" id="GO:0016740">
    <property type="term" value="F:transferase activity"/>
    <property type="evidence" value="ECO:0007669"/>
    <property type="project" value="UniProtKB-KW"/>
</dbReference>
<dbReference type="Gene3D" id="3.40.190.10">
    <property type="entry name" value="Periplasmic binding protein-like II"/>
    <property type="match status" value="2"/>
</dbReference>
<dbReference type="GO" id="GO:0009228">
    <property type="term" value="P:thiamine biosynthetic process"/>
    <property type="evidence" value="ECO:0007669"/>
    <property type="project" value="UniProtKB-KW"/>
</dbReference>
<name>A0A6A7YCT1_9HYPH</name>
<reference evidence="13 14" key="1">
    <citation type="submission" date="2019-09" db="EMBL/GenBank/DDBJ databases">
        <title>Segnochrobactrum spirostomi gen. nov., sp. nov., isolated from the ciliate Spirostomum cf. yagiui and description of a novel family, Segnochrobactraceae fam. nov. within the order Rhizobiales of the class Alphaproteobacteria.</title>
        <authorList>
            <person name="Akter S."/>
            <person name="Shazib S.U.A."/>
            <person name="Shin M.K."/>
        </authorList>
    </citation>
    <scope>NUCLEOTIDE SEQUENCE [LARGE SCALE GENOMIC DNA]</scope>
    <source>
        <strain evidence="13 14">Sp-1</strain>
    </source>
</reference>
<dbReference type="PROSITE" id="PS51318">
    <property type="entry name" value="TAT"/>
    <property type="match status" value="1"/>
</dbReference>
<gene>
    <name evidence="13" type="ORF">F0357_21565</name>
</gene>
<feature type="domain" description="SsuA/THI5-like" evidence="12">
    <location>
        <begin position="105"/>
        <end position="307"/>
    </location>
</feature>
<sequence>MPAGERFLSQRSGKRRPLRYKYTQTIDYVHFTAFGAPRFRSDEMNGSIFPMVNRRRLLQLSAAGTALTVLQVGFGRGAFADTGPALTWISPRGYVETPDDFHYRIAEKLGFFGDLKVEYLAGPQDGTASVKFVDQGQAQLGAPSPGVFALGVDHGLDIAFFFAKHPVDIFSFAFRKGQAVKDPRELAGKTVLLGSIGWKPIVDAEVAQVGVDPATVNSVEAGAGWAQALAAGNGDAALVWEGLRSQWAAQGLDFDYLSLVKTSKFPANGEILKKSSLADPAKRQLYADYARGLAKGYAFAYANPRAAAAIVDEAFPSIAGKGTPEERTEYIVQLSNTTRGPYTDTKGWGYQHVPQYQEFFDIALKIGTISKPIDASKVVLNDVVPYANEFDKAALKAQAEAYPLPDAYKAVDIAAIRARNPVAYP</sequence>
<evidence type="ECO:0000256" key="3">
    <source>
        <dbReference type="ARBA" id="ARBA00009406"/>
    </source>
</evidence>
<keyword evidence="6" id="KW-0479">Metal-binding</keyword>
<keyword evidence="7" id="KW-0663">Pyridoxal phosphate</keyword>
<evidence type="ECO:0000256" key="11">
    <source>
        <dbReference type="ARBA" id="ARBA00048179"/>
    </source>
</evidence>
<comment type="caution">
    <text evidence="13">The sequence shown here is derived from an EMBL/GenBank/DDBJ whole genome shotgun (WGS) entry which is preliminary data.</text>
</comment>
<comment type="catalytic activity">
    <reaction evidence="11">
        <text>N(6)-(pyridoxal phosphate)-L-lysyl-[4-amino-5-hydroxymethyl-2-methylpyrimidine phosphate synthase] + L-histidyl-[4-amino-5-hydroxymethyl-2-methylpyrimidine phosphate synthase] + 2 Fe(3+) + 4 H2O = L-lysyl-[4-amino-5-hydroxymethyl-2-methylpyrimidine phosphate synthase] + (2S)-2-amino-5-hydroxy-4-oxopentanoyl-[4-amino-5-hydroxymethyl-2-methylpyrimidine phosphate synthase] + 4-amino-2-methyl-5-(phosphooxymethyl)pyrimidine + 3-oxopropanoate + 2 Fe(2+) + 2 H(+)</text>
        <dbReference type="Rhea" id="RHEA:65756"/>
        <dbReference type="Rhea" id="RHEA-COMP:16892"/>
        <dbReference type="Rhea" id="RHEA-COMP:16893"/>
        <dbReference type="Rhea" id="RHEA-COMP:16894"/>
        <dbReference type="Rhea" id="RHEA-COMP:16895"/>
        <dbReference type="ChEBI" id="CHEBI:15377"/>
        <dbReference type="ChEBI" id="CHEBI:15378"/>
        <dbReference type="ChEBI" id="CHEBI:29033"/>
        <dbReference type="ChEBI" id="CHEBI:29034"/>
        <dbReference type="ChEBI" id="CHEBI:29969"/>
        <dbReference type="ChEBI" id="CHEBI:29979"/>
        <dbReference type="ChEBI" id="CHEBI:33190"/>
        <dbReference type="ChEBI" id="CHEBI:58354"/>
        <dbReference type="ChEBI" id="CHEBI:143915"/>
        <dbReference type="ChEBI" id="CHEBI:157692"/>
    </reaction>
    <physiologicalReaction direction="left-to-right" evidence="11">
        <dbReference type="Rhea" id="RHEA:65757"/>
    </physiologicalReaction>
</comment>
<keyword evidence="8" id="KW-0784">Thiamine biosynthesis</keyword>
<dbReference type="Pfam" id="PF09084">
    <property type="entry name" value="NMT1"/>
    <property type="match status" value="1"/>
</dbReference>